<dbReference type="Pfam" id="PF08576">
    <property type="entry name" value="DUF1764"/>
    <property type="match status" value="1"/>
</dbReference>
<feature type="compositionally biased region" description="Basic and acidic residues" evidence="1">
    <location>
        <begin position="41"/>
        <end position="70"/>
    </location>
</feature>
<name>A0AAD3CJD6_9STRA</name>
<protein>
    <submittedName>
        <fullName evidence="2">Uncharacterized protein</fullName>
    </submittedName>
</protein>
<feature type="compositionally biased region" description="Basic residues" evidence="1">
    <location>
        <begin position="1"/>
        <end position="10"/>
    </location>
</feature>
<dbReference type="AlphaFoldDB" id="A0AAD3CJD6"/>
<accession>A0AAD3CJD6</accession>
<dbReference type="EMBL" id="BLLK01000022">
    <property type="protein sequence ID" value="GFH45951.1"/>
    <property type="molecule type" value="Genomic_DNA"/>
</dbReference>
<feature type="compositionally biased region" description="Basic and acidic residues" evidence="1">
    <location>
        <begin position="11"/>
        <end position="28"/>
    </location>
</feature>
<evidence type="ECO:0000313" key="3">
    <source>
        <dbReference type="Proteomes" id="UP001054902"/>
    </source>
</evidence>
<dbReference type="InterPro" id="IPR013885">
    <property type="entry name" value="DUF1764_euk"/>
</dbReference>
<feature type="region of interest" description="Disordered" evidence="1">
    <location>
        <begin position="1"/>
        <end position="93"/>
    </location>
</feature>
<reference evidence="2 3" key="1">
    <citation type="journal article" date="2021" name="Sci. Rep.">
        <title>The genome of the diatom Chaetoceros tenuissimus carries an ancient integrated fragment of an extant virus.</title>
        <authorList>
            <person name="Hongo Y."/>
            <person name="Kimura K."/>
            <person name="Takaki Y."/>
            <person name="Yoshida Y."/>
            <person name="Baba S."/>
            <person name="Kobayashi G."/>
            <person name="Nagasaki K."/>
            <person name="Hano T."/>
            <person name="Tomaru Y."/>
        </authorList>
    </citation>
    <scope>NUCLEOTIDE SEQUENCE [LARGE SCALE GENOMIC DNA]</scope>
    <source>
        <strain evidence="2 3">NIES-3715</strain>
    </source>
</reference>
<keyword evidence="3" id="KW-1185">Reference proteome</keyword>
<dbReference type="PANTHER" id="PTHR34066:SF1">
    <property type="entry name" value="DUF1764 FAMILY PROTEIN"/>
    <property type="match status" value="1"/>
</dbReference>
<dbReference type="PANTHER" id="PTHR34066">
    <property type="entry name" value="GROWTH FACTOR 2"/>
    <property type="match status" value="1"/>
</dbReference>
<organism evidence="2 3">
    <name type="scientific">Chaetoceros tenuissimus</name>
    <dbReference type="NCBI Taxonomy" id="426638"/>
    <lineage>
        <taxon>Eukaryota</taxon>
        <taxon>Sar</taxon>
        <taxon>Stramenopiles</taxon>
        <taxon>Ochrophyta</taxon>
        <taxon>Bacillariophyta</taxon>
        <taxon>Coscinodiscophyceae</taxon>
        <taxon>Chaetocerotophycidae</taxon>
        <taxon>Chaetocerotales</taxon>
        <taxon>Chaetocerotaceae</taxon>
        <taxon>Chaetoceros</taxon>
    </lineage>
</organism>
<comment type="caution">
    <text evidence="2">The sequence shown here is derived from an EMBL/GenBank/DDBJ whole genome shotgun (WGS) entry which is preliminary data.</text>
</comment>
<gene>
    <name evidence="2" type="ORF">CTEN210_02425</name>
</gene>
<proteinExistence type="predicted"/>
<sequence>MAKNSNKRKRNTDEDSLKKPKPSHDEKSSTQSGLDDIDDLFASKKEREIEQKKRQKEEERVQTAKKEFFKKNAQTSEGASLAKAKKKSLVGDKSDVQDVKKNEWVNDGLGGVFDRDGYTGRKEDGMKVYKAHLFNKKGFGTTPDCPFDCQCCFI</sequence>
<evidence type="ECO:0000256" key="1">
    <source>
        <dbReference type="SAM" id="MobiDB-lite"/>
    </source>
</evidence>
<dbReference type="Proteomes" id="UP001054902">
    <property type="component" value="Unassembled WGS sequence"/>
</dbReference>
<evidence type="ECO:0000313" key="2">
    <source>
        <dbReference type="EMBL" id="GFH45951.1"/>
    </source>
</evidence>